<dbReference type="PANTHER" id="PTHR28259">
    <property type="entry name" value="FLUORIDE EXPORT PROTEIN 1-RELATED"/>
    <property type="match status" value="1"/>
</dbReference>
<evidence type="ECO:0000313" key="12">
    <source>
        <dbReference type="Proteomes" id="UP000287601"/>
    </source>
</evidence>
<feature type="transmembrane region" description="Helical" evidence="10">
    <location>
        <begin position="61"/>
        <end position="83"/>
    </location>
</feature>
<sequence length="130" mass="14300">MYYLYIAVFGAIGAAARYWISITFETGDFPYDILCINILGSFLLAITLRYLATVSRFSHSLITGIGIGLIGSFTTFSTFSAQVMDLLLREQYITAAAYILSNLIGGFLSAALGVYVSNRLITRKELKENA</sequence>
<feature type="binding site" evidence="10">
    <location>
        <position position="74"/>
    </location>
    <ligand>
        <name>Na(+)</name>
        <dbReference type="ChEBI" id="CHEBI:29101"/>
        <note>structural</note>
    </ligand>
</feature>
<protein>
    <recommendedName>
        <fullName evidence="10">Fluoride-specific ion channel FluC</fullName>
    </recommendedName>
</protein>
<keyword evidence="6 10" id="KW-0407">Ion channel</keyword>
<evidence type="ECO:0000256" key="3">
    <source>
        <dbReference type="ARBA" id="ARBA00022692"/>
    </source>
</evidence>
<evidence type="ECO:0000256" key="10">
    <source>
        <dbReference type="HAMAP-Rule" id="MF_00454"/>
    </source>
</evidence>
<comment type="function">
    <text evidence="9 10">Fluoride-specific ion channel. Important for reducing fluoride concentration in the cell, thus reducing its toxicity.</text>
</comment>
<accession>A0A410PWU1</accession>
<dbReference type="GO" id="GO:0140114">
    <property type="term" value="P:cellular detoxification of fluoride"/>
    <property type="evidence" value="ECO:0007669"/>
    <property type="project" value="UniProtKB-UniRule"/>
</dbReference>
<comment type="activity regulation">
    <text evidence="10">Na(+) is not transported, but it plays an essential structural role and its presence is essential for fluoride channel function.</text>
</comment>
<feature type="transmembrane region" description="Helical" evidence="10">
    <location>
        <begin position="95"/>
        <end position="117"/>
    </location>
</feature>
<dbReference type="OrthoDB" id="9815830at2"/>
<comment type="similarity">
    <text evidence="7 10">Belongs to the fluoride channel Fluc/FEX (TC 1.A.43) family.</text>
</comment>
<comment type="subcellular location">
    <subcellularLocation>
        <location evidence="1 10">Cell membrane</location>
        <topology evidence="1 10">Multi-pass membrane protein</topology>
    </subcellularLocation>
</comment>
<dbReference type="NCBIfam" id="TIGR00494">
    <property type="entry name" value="crcB"/>
    <property type="match status" value="1"/>
</dbReference>
<evidence type="ECO:0000256" key="1">
    <source>
        <dbReference type="ARBA" id="ARBA00004651"/>
    </source>
</evidence>
<keyword evidence="10" id="KW-0406">Ion transport</keyword>
<dbReference type="GO" id="GO:0046872">
    <property type="term" value="F:metal ion binding"/>
    <property type="evidence" value="ECO:0007669"/>
    <property type="project" value="UniProtKB-KW"/>
</dbReference>
<feature type="transmembrane region" description="Helical" evidence="10">
    <location>
        <begin position="31"/>
        <end position="52"/>
    </location>
</feature>
<gene>
    <name evidence="10 11" type="primary">crcB</name>
    <name evidence="10" type="synonym">fluC</name>
    <name evidence="11" type="ORF">EQM06_09410</name>
</gene>
<evidence type="ECO:0000256" key="5">
    <source>
        <dbReference type="ARBA" id="ARBA00023136"/>
    </source>
</evidence>
<dbReference type="InterPro" id="IPR003691">
    <property type="entry name" value="FluC"/>
</dbReference>
<evidence type="ECO:0000256" key="6">
    <source>
        <dbReference type="ARBA" id="ARBA00023303"/>
    </source>
</evidence>
<dbReference type="GO" id="GO:0062054">
    <property type="term" value="F:fluoride channel activity"/>
    <property type="evidence" value="ECO:0007669"/>
    <property type="project" value="UniProtKB-UniRule"/>
</dbReference>
<evidence type="ECO:0000313" key="11">
    <source>
        <dbReference type="EMBL" id="QAT43413.1"/>
    </source>
</evidence>
<dbReference type="RefSeq" id="WP_128746193.1">
    <property type="nucleotide sequence ID" value="NZ_CP035281.1"/>
</dbReference>
<dbReference type="HAMAP" id="MF_00454">
    <property type="entry name" value="FluC"/>
    <property type="match status" value="1"/>
</dbReference>
<keyword evidence="4 10" id="KW-1133">Transmembrane helix</keyword>
<reference evidence="11 12" key="1">
    <citation type="submission" date="2019-01" db="EMBL/GenBank/DDBJ databases">
        <title>Draft genomes of a novel of Aminipila strains.</title>
        <authorList>
            <person name="Ma S."/>
        </authorList>
    </citation>
    <scope>NUCLEOTIDE SEQUENCE [LARGE SCALE GENOMIC DNA]</scope>
    <source>
        <strain evidence="12">JN-39</strain>
    </source>
</reference>
<dbReference type="KEGG" id="amij:EQM06_09410"/>
<organism evidence="11 12">
    <name type="scientific">Aminipila luticellarii</name>
    <dbReference type="NCBI Taxonomy" id="2507160"/>
    <lineage>
        <taxon>Bacteria</taxon>
        <taxon>Bacillati</taxon>
        <taxon>Bacillota</taxon>
        <taxon>Clostridia</taxon>
        <taxon>Peptostreptococcales</taxon>
        <taxon>Anaerovoracaceae</taxon>
        <taxon>Aminipila</taxon>
    </lineage>
</organism>
<comment type="catalytic activity">
    <reaction evidence="8">
        <text>fluoride(in) = fluoride(out)</text>
        <dbReference type="Rhea" id="RHEA:76159"/>
        <dbReference type="ChEBI" id="CHEBI:17051"/>
    </reaction>
    <physiologicalReaction direction="left-to-right" evidence="8">
        <dbReference type="Rhea" id="RHEA:76160"/>
    </physiologicalReaction>
</comment>
<dbReference type="Pfam" id="PF02537">
    <property type="entry name" value="CRCB"/>
    <property type="match status" value="1"/>
</dbReference>
<evidence type="ECO:0000256" key="7">
    <source>
        <dbReference type="ARBA" id="ARBA00035120"/>
    </source>
</evidence>
<keyword evidence="2 10" id="KW-1003">Cell membrane</keyword>
<dbReference type="Proteomes" id="UP000287601">
    <property type="component" value="Chromosome"/>
</dbReference>
<evidence type="ECO:0000256" key="2">
    <source>
        <dbReference type="ARBA" id="ARBA00022475"/>
    </source>
</evidence>
<evidence type="ECO:0000256" key="8">
    <source>
        <dbReference type="ARBA" id="ARBA00035585"/>
    </source>
</evidence>
<feature type="binding site" evidence="10">
    <location>
        <position position="71"/>
    </location>
    <ligand>
        <name>Na(+)</name>
        <dbReference type="ChEBI" id="CHEBI:29101"/>
        <note>structural</note>
    </ligand>
</feature>
<evidence type="ECO:0000256" key="4">
    <source>
        <dbReference type="ARBA" id="ARBA00022989"/>
    </source>
</evidence>
<keyword evidence="10" id="KW-0915">Sodium</keyword>
<dbReference type="PANTHER" id="PTHR28259:SF1">
    <property type="entry name" value="FLUORIDE EXPORT PROTEIN 1-RELATED"/>
    <property type="match status" value="1"/>
</dbReference>
<name>A0A410PWU1_9FIRM</name>
<proteinExistence type="inferred from homology"/>
<dbReference type="GO" id="GO:0005886">
    <property type="term" value="C:plasma membrane"/>
    <property type="evidence" value="ECO:0007669"/>
    <property type="project" value="UniProtKB-SubCell"/>
</dbReference>
<dbReference type="EMBL" id="CP035281">
    <property type="protein sequence ID" value="QAT43413.1"/>
    <property type="molecule type" value="Genomic_DNA"/>
</dbReference>
<keyword evidence="10" id="KW-0813">Transport</keyword>
<keyword evidence="5 10" id="KW-0472">Membrane</keyword>
<evidence type="ECO:0000256" key="9">
    <source>
        <dbReference type="ARBA" id="ARBA00049940"/>
    </source>
</evidence>
<keyword evidence="3 10" id="KW-0812">Transmembrane</keyword>
<dbReference type="AlphaFoldDB" id="A0A410PWU1"/>
<keyword evidence="12" id="KW-1185">Reference proteome</keyword>
<keyword evidence="10" id="KW-0479">Metal-binding</keyword>